<dbReference type="PRINTS" id="PR00035">
    <property type="entry name" value="HTHGNTR"/>
</dbReference>
<evidence type="ECO:0000313" key="5">
    <source>
        <dbReference type="EMBL" id="MET7016358.1"/>
    </source>
</evidence>
<evidence type="ECO:0000259" key="4">
    <source>
        <dbReference type="PROSITE" id="PS50949"/>
    </source>
</evidence>
<dbReference type="SUPFAM" id="SSF46785">
    <property type="entry name" value="Winged helix' DNA-binding domain"/>
    <property type="match status" value="1"/>
</dbReference>
<dbReference type="PANTHER" id="PTHR43537:SF5">
    <property type="entry name" value="UXU OPERON TRANSCRIPTIONAL REGULATOR"/>
    <property type="match status" value="1"/>
</dbReference>
<keyword evidence="1" id="KW-0805">Transcription regulation</keyword>
<dbReference type="EMBL" id="JBEWZI010000037">
    <property type="protein sequence ID" value="MET7016358.1"/>
    <property type="molecule type" value="Genomic_DNA"/>
</dbReference>
<accession>A0ABV2TR15</accession>
<evidence type="ECO:0000256" key="3">
    <source>
        <dbReference type="ARBA" id="ARBA00023163"/>
    </source>
</evidence>
<comment type="caution">
    <text evidence="5">The sequence shown here is derived from an EMBL/GenBank/DDBJ whole genome shotgun (WGS) entry which is preliminary data.</text>
</comment>
<dbReference type="Pfam" id="PF07729">
    <property type="entry name" value="FCD"/>
    <property type="match status" value="1"/>
</dbReference>
<keyword evidence="2" id="KW-0238">DNA-binding</keyword>
<evidence type="ECO:0000313" key="6">
    <source>
        <dbReference type="Proteomes" id="UP001549691"/>
    </source>
</evidence>
<dbReference type="Gene3D" id="1.10.10.10">
    <property type="entry name" value="Winged helix-like DNA-binding domain superfamily/Winged helix DNA-binding domain"/>
    <property type="match status" value="1"/>
</dbReference>
<dbReference type="InterPro" id="IPR036388">
    <property type="entry name" value="WH-like_DNA-bd_sf"/>
</dbReference>
<organism evidence="5 6">
    <name type="scientific">Uliginosibacterium flavum</name>
    <dbReference type="NCBI Taxonomy" id="1396831"/>
    <lineage>
        <taxon>Bacteria</taxon>
        <taxon>Pseudomonadati</taxon>
        <taxon>Pseudomonadota</taxon>
        <taxon>Betaproteobacteria</taxon>
        <taxon>Rhodocyclales</taxon>
        <taxon>Zoogloeaceae</taxon>
        <taxon>Uliginosibacterium</taxon>
    </lineage>
</organism>
<dbReference type="SMART" id="SM00345">
    <property type="entry name" value="HTH_GNTR"/>
    <property type="match status" value="1"/>
</dbReference>
<name>A0ABV2TR15_9RHOO</name>
<dbReference type="Gene3D" id="1.20.120.530">
    <property type="entry name" value="GntR ligand-binding domain-like"/>
    <property type="match status" value="1"/>
</dbReference>
<protein>
    <submittedName>
        <fullName evidence="5">FCD domain-containing protein</fullName>
    </submittedName>
</protein>
<reference evidence="5 6" key="1">
    <citation type="submission" date="2024-07" db="EMBL/GenBank/DDBJ databases">
        <title>Uliginosibacterium flavum JJ3220;KACC:17644.</title>
        <authorList>
            <person name="Kim M.K."/>
        </authorList>
    </citation>
    <scope>NUCLEOTIDE SEQUENCE [LARGE SCALE GENOMIC DNA]</scope>
    <source>
        <strain evidence="5 6">KACC:17644</strain>
    </source>
</reference>
<keyword evidence="3" id="KW-0804">Transcription</keyword>
<dbReference type="PROSITE" id="PS50949">
    <property type="entry name" value="HTH_GNTR"/>
    <property type="match status" value="1"/>
</dbReference>
<dbReference type="PANTHER" id="PTHR43537">
    <property type="entry name" value="TRANSCRIPTIONAL REGULATOR, GNTR FAMILY"/>
    <property type="match status" value="1"/>
</dbReference>
<dbReference type="SMART" id="SM00895">
    <property type="entry name" value="FCD"/>
    <property type="match status" value="1"/>
</dbReference>
<dbReference type="InterPro" id="IPR011711">
    <property type="entry name" value="GntR_C"/>
</dbReference>
<proteinExistence type="predicted"/>
<keyword evidence="6" id="KW-1185">Reference proteome</keyword>
<dbReference type="Proteomes" id="UP001549691">
    <property type="component" value="Unassembled WGS sequence"/>
</dbReference>
<dbReference type="SUPFAM" id="SSF48008">
    <property type="entry name" value="GntR ligand-binding domain-like"/>
    <property type="match status" value="1"/>
</dbReference>
<sequence>MTRLSSFAAQTLQRQIHEGHYPGGSALPGQRDLAASLGISRSALREAVSTLEALGMLRSQAGKGVFVTAGANRAVSEIPLGPLSMSPQAVFQFRAIVEPAAAALAAGHADAKARVNLQAIQARMDAALHVQDLVGASDADLEFHLAIADYAANPLLSSAIRSLEEPIAYSLRLPFADPGGTWAPVEEHHAVLAAICAGDAAVAHATMTRHLMHAAARIGLSFIDLSFATP</sequence>
<dbReference type="Pfam" id="PF00392">
    <property type="entry name" value="GntR"/>
    <property type="match status" value="1"/>
</dbReference>
<gene>
    <name evidence="5" type="ORF">ABXR19_19400</name>
</gene>
<dbReference type="CDD" id="cd07377">
    <property type="entry name" value="WHTH_GntR"/>
    <property type="match status" value="1"/>
</dbReference>
<dbReference type="InterPro" id="IPR000524">
    <property type="entry name" value="Tscrpt_reg_HTH_GntR"/>
</dbReference>
<evidence type="ECO:0000256" key="1">
    <source>
        <dbReference type="ARBA" id="ARBA00023015"/>
    </source>
</evidence>
<dbReference type="InterPro" id="IPR008920">
    <property type="entry name" value="TF_FadR/GntR_C"/>
</dbReference>
<dbReference type="InterPro" id="IPR036390">
    <property type="entry name" value="WH_DNA-bd_sf"/>
</dbReference>
<evidence type="ECO:0000256" key="2">
    <source>
        <dbReference type="ARBA" id="ARBA00023125"/>
    </source>
</evidence>
<dbReference type="RefSeq" id="WP_354602816.1">
    <property type="nucleotide sequence ID" value="NZ_JBEWZI010000037.1"/>
</dbReference>
<feature type="domain" description="HTH gntR-type" evidence="4">
    <location>
        <begin position="2"/>
        <end position="70"/>
    </location>
</feature>